<organism evidence="2 3">
    <name type="scientific">Actinoallomurus oryzae</name>
    <dbReference type="NCBI Taxonomy" id="502180"/>
    <lineage>
        <taxon>Bacteria</taxon>
        <taxon>Bacillati</taxon>
        <taxon>Actinomycetota</taxon>
        <taxon>Actinomycetes</taxon>
        <taxon>Streptosporangiales</taxon>
        <taxon>Thermomonosporaceae</taxon>
        <taxon>Actinoallomurus</taxon>
    </lineage>
</organism>
<accession>A0ABP8QGA8</accession>
<proteinExistence type="predicted"/>
<dbReference type="EMBL" id="BAABHF010000025">
    <property type="protein sequence ID" value="GAA4500907.1"/>
    <property type="molecule type" value="Genomic_DNA"/>
</dbReference>
<gene>
    <name evidence="2" type="ORF">GCM10023191_050040</name>
</gene>
<protein>
    <submittedName>
        <fullName evidence="2">Uncharacterized protein</fullName>
    </submittedName>
</protein>
<reference evidence="3" key="1">
    <citation type="journal article" date="2019" name="Int. J. Syst. Evol. Microbiol.">
        <title>The Global Catalogue of Microorganisms (GCM) 10K type strain sequencing project: providing services to taxonomists for standard genome sequencing and annotation.</title>
        <authorList>
            <consortium name="The Broad Institute Genomics Platform"/>
            <consortium name="The Broad Institute Genome Sequencing Center for Infectious Disease"/>
            <person name="Wu L."/>
            <person name="Ma J."/>
        </authorList>
    </citation>
    <scope>NUCLEOTIDE SEQUENCE [LARGE SCALE GENOMIC DNA]</scope>
    <source>
        <strain evidence="3">JCM 17933</strain>
    </source>
</reference>
<feature type="compositionally biased region" description="Basic and acidic residues" evidence="1">
    <location>
        <begin position="53"/>
        <end position="63"/>
    </location>
</feature>
<feature type="compositionally biased region" description="Polar residues" evidence="1">
    <location>
        <begin position="31"/>
        <end position="51"/>
    </location>
</feature>
<evidence type="ECO:0000256" key="1">
    <source>
        <dbReference type="SAM" id="MobiDB-lite"/>
    </source>
</evidence>
<evidence type="ECO:0000313" key="3">
    <source>
        <dbReference type="Proteomes" id="UP001500503"/>
    </source>
</evidence>
<comment type="caution">
    <text evidence="2">The sequence shown here is derived from an EMBL/GenBank/DDBJ whole genome shotgun (WGS) entry which is preliminary data.</text>
</comment>
<name>A0ABP8QGA8_9ACTN</name>
<feature type="region of interest" description="Disordered" evidence="1">
    <location>
        <begin position="31"/>
        <end position="63"/>
    </location>
</feature>
<dbReference type="Proteomes" id="UP001500503">
    <property type="component" value="Unassembled WGS sequence"/>
</dbReference>
<sequence length="63" mass="7075">MRTGERPVERLAIALYAEGVRSMRRLLAQAEPQQVRSPQNELVSGPQSAIDTLTHEPLHRLVT</sequence>
<keyword evidence="3" id="KW-1185">Reference proteome</keyword>
<evidence type="ECO:0000313" key="2">
    <source>
        <dbReference type="EMBL" id="GAA4500907.1"/>
    </source>
</evidence>